<dbReference type="AlphaFoldDB" id="A0A5B7J8S9"/>
<dbReference type="Proteomes" id="UP000324222">
    <property type="component" value="Unassembled WGS sequence"/>
</dbReference>
<organism evidence="1 2">
    <name type="scientific">Portunus trituberculatus</name>
    <name type="common">Swimming crab</name>
    <name type="synonym">Neptunus trituberculatus</name>
    <dbReference type="NCBI Taxonomy" id="210409"/>
    <lineage>
        <taxon>Eukaryota</taxon>
        <taxon>Metazoa</taxon>
        <taxon>Ecdysozoa</taxon>
        <taxon>Arthropoda</taxon>
        <taxon>Crustacea</taxon>
        <taxon>Multicrustacea</taxon>
        <taxon>Malacostraca</taxon>
        <taxon>Eumalacostraca</taxon>
        <taxon>Eucarida</taxon>
        <taxon>Decapoda</taxon>
        <taxon>Pleocyemata</taxon>
        <taxon>Brachyura</taxon>
        <taxon>Eubrachyura</taxon>
        <taxon>Portunoidea</taxon>
        <taxon>Portunidae</taxon>
        <taxon>Portuninae</taxon>
        <taxon>Portunus</taxon>
    </lineage>
</organism>
<proteinExistence type="predicted"/>
<sequence>MKGRKKEKKRSERSEINCEDSVITTLKGHGDERRGCVAKAEIIKAENKQENASMIKTAK</sequence>
<evidence type="ECO:0000313" key="2">
    <source>
        <dbReference type="Proteomes" id="UP000324222"/>
    </source>
</evidence>
<comment type="caution">
    <text evidence="1">The sequence shown here is derived from an EMBL/GenBank/DDBJ whole genome shotgun (WGS) entry which is preliminary data.</text>
</comment>
<evidence type="ECO:0000313" key="1">
    <source>
        <dbReference type="EMBL" id="MPC89867.1"/>
    </source>
</evidence>
<dbReference type="EMBL" id="VSRR010082457">
    <property type="protein sequence ID" value="MPC89867.1"/>
    <property type="molecule type" value="Genomic_DNA"/>
</dbReference>
<keyword evidence="2" id="KW-1185">Reference proteome</keyword>
<name>A0A5B7J8S9_PORTR</name>
<reference evidence="1 2" key="1">
    <citation type="submission" date="2019-05" db="EMBL/GenBank/DDBJ databases">
        <title>Another draft genome of Portunus trituberculatus and its Hox gene families provides insights of decapod evolution.</title>
        <authorList>
            <person name="Jeong J.-H."/>
            <person name="Song I."/>
            <person name="Kim S."/>
            <person name="Choi T."/>
            <person name="Kim D."/>
            <person name="Ryu S."/>
            <person name="Kim W."/>
        </authorList>
    </citation>
    <scope>NUCLEOTIDE SEQUENCE [LARGE SCALE GENOMIC DNA]</scope>
    <source>
        <tissue evidence="1">Muscle</tissue>
    </source>
</reference>
<gene>
    <name evidence="1" type="ORF">E2C01_084829</name>
</gene>
<protein>
    <submittedName>
        <fullName evidence="1">Uncharacterized protein</fullName>
    </submittedName>
</protein>
<accession>A0A5B7J8S9</accession>